<keyword evidence="1 2" id="KW-0732">Signal</keyword>
<dbReference type="GO" id="GO:0080155">
    <property type="term" value="P:regulation of double fertilization forming a zygote and endosperm"/>
    <property type="evidence" value="ECO:0007669"/>
    <property type="project" value="TreeGrafter"/>
</dbReference>
<organism evidence="4 5">
    <name type="scientific">Tripterygium wilfordii</name>
    <name type="common">Thunder God vine</name>
    <dbReference type="NCBI Taxonomy" id="458696"/>
    <lineage>
        <taxon>Eukaryota</taxon>
        <taxon>Viridiplantae</taxon>
        <taxon>Streptophyta</taxon>
        <taxon>Embryophyta</taxon>
        <taxon>Tracheophyta</taxon>
        <taxon>Spermatophyta</taxon>
        <taxon>Magnoliopsida</taxon>
        <taxon>eudicotyledons</taxon>
        <taxon>Gunneridae</taxon>
        <taxon>Pentapetalae</taxon>
        <taxon>rosids</taxon>
        <taxon>fabids</taxon>
        <taxon>Celastrales</taxon>
        <taxon>Celastraceae</taxon>
        <taxon>Tripterygium</taxon>
    </lineage>
</organism>
<proteinExistence type="predicted"/>
<feature type="domain" description="Prolamin-like" evidence="3">
    <location>
        <begin position="44"/>
        <end position="103"/>
    </location>
</feature>
<dbReference type="GO" id="GO:0005576">
    <property type="term" value="C:extracellular region"/>
    <property type="evidence" value="ECO:0007669"/>
    <property type="project" value="TreeGrafter"/>
</dbReference>
<accession>A0A7J7D969</accession>
<dbReference type="Pfam" id="PF05617">
    <property type="entry name" value="Prolamin_like"/>
    <property type="match status" value="3"/>
</dbReference>
<keyword evidence="5" id="KW-1185">Reference proteome</keyword>
<dbReference type="EMBL" id="JAAARO010000009">
    <property type="protein sequence ID" value="KAF5742883.1"/>
    <property type="molecule type" value="Genomic_DNA"/>
</dbReference>
<feature type="domain" description="Prolamin-like" evidence="3">
    <location>
        <begin position="187"/>
        <end position="248"/>
    </location>
</feature>
<comment type="caution">
    <text evidence="4">The sequence shown here is derived from an EMBL/GenBank/DDBJ whole genome shotgun (WGS) entry which is preliminary data.</text>
</comment>
<evidence type="ECO:0000259" key="3">
    <source>
        <dbReference type="Pfam" id="PF05617"/>
    </source>
</evidence>
<dbReference type="GO" id="GO:2000008">
    <property type="term" value="P:regulation of protein localization to cell surface"/>
    <property type="evidence" value="ECO:0007669"/>
    <property type="project" value="TreeGrafter"/>
</dbReference>
<dbReference type="GO" id="GO:0009567">
    <property type="term" value="P:double fertilization forming a zygote and endosperm"/>
    <property type="evidence" value="ECO:0007669"/>
    <property type="project" value="TreeGrafter"/>
</dbReference>
<evidence type="ECO:0000256" key="1">
    <source>
        <dbReference type="ARBA" id="ARBA00022729"/>
    </source>
</evidence>
<dbReference type="GO" id="GO:0031982">
    <property type="term" value="C:vesicle"/>
    <property type="evidence" value="ECO:0007669"/>
    <property type="project" value="TreeGrafter"/>
</dbReference>
<reference evidence="4 5" key="1">
    <citation type="journal article" date="2020" name="Nat. Commun.">
        <title>Genome of Tripterygium wilfordii and identification of cytochrome P450 involved in triptolide biosynthesis.</title>
        <authorList>
            <person name="Tu L."/>
            <person name="Su P."/>
            <person name="Zhang Z."/>
            <person name="Gao L."/>
            <person name="Wang J."/>
            <person name="Hu T."/>
            <person name="Zhou J."/>
            <person name="Zhang Y."/>
            <person name="Zhao Y."/>
            <person name="Liu Y."/>
            <person name="Song Y."/>
            <person name="Tong Y."/>
            <person name="Lu Y."/>
            <person name="Yang J."/>
            <person name="Xu C."/>
            <person name="Jia M."/>
            <person name="Peters R.J."/>
            <person name="Huang L."/>
            <person name="Gao W."/>
        </authorList>
    </citation>
    <scope>NUCLEOTIDE SEQUENCE [LARGE SCALE GENOMIC DNA]</scope>
    <source>
        <strain evidence="5">cv. XIE 37</strain>
        <tissue evidence="4">Leaf</tissue>
    </source>
</reference>
<dbReference type="InterPro" id="IPR008502">
    <property type="entry name" value="Prolamin-like"/>
</dbReference>
<protein>
    <recommendedName>
        <fullName evidence="3">Prolamin-like domain-containing protein</fullName>
    </recommendedName>
</protein>
<evidence type="ECO:0000313" key="4">
    <source>
        <dbReference type="EMBL" id="KAF5742883.1"/>
    </source>
</evidence>
<gene>
    <name evidence="4" type="ORF">HS088_TW09G00945</name>
</gene>
<sequence length="259" mass="27562">MAALSPRRTVGLAILLTLACTTMLLPVGQAKYFPIISIRGAGGCWKAVTSVKGCAVEVVTSLLSGEIGVGPACCTTLIHIEDSCLSKLFPWNPFIPKLKEFCSLRASLVQTHGQFVAVKPGKIGSIGPACCDAITHIQADCWPKLFPSDPVFPKGLKTFCAAPPPLRPSIAKELESELLKDVKEIKQCWSSITSIDGCVAEIFKSFTSGKIGEFGSACCKAISGINDNCWSQIFPIDPFFPPLIKSKCGTNSGVAAPRQ</sequence>
<feature type="domain" description="Prolamin-like" evidence="3">
    <location>
        <begin position="124"/>
        <end position="160"/>
    </location>
</feature>
<dbReference type="Proteomes" id="UP000593562">
    <property type="component" value="Unassembled WGS sequence"/>
</dbReference>
<dbReference type="AlphaFoldDB" id="A0A7J7D969"/>
<name>A0A7J7D969_TRIWF</name>
<dbReference type="PANTHER" id="PTHR31181">
    <property type="entry name" value="EGG CELL-SECRETED PROTEIN 1.4"/>
    <property type="match status" value="1"/>
</dbReference>
<dbReference type="PROSITE" id="PS51257">
    <property type="entry name" value="PROKAR_LIPOPROTEIN"/>
    <property type="match status" value="1"/>
</dbReference>
<feature type="chain" id="PRO_5029746682" description="Prolamin-like domain-containing protein" evidence="2">
    <location>
        <begin position="31"/>
        <end position="259"/>
    </location>
</feature>
<evidence type="ECO:0000256" key="2">
    <source>
        <dbReference type="SAM" id="SignalP"/>
    </source>
</evidence>
<dbReference type="InParanoid" id="A0A7J7D969"/>
<feature type="signal peptide" evidence="2">
    <location>
        <begin position="1"/>
        <end position="30"/>
    </location>
</feature>
<evidence type="ECO:0000313" key="5">
    <source>
        <dbReference type="Proteomes" id="UP000593562"/>
    </source>
</evidence>
<dbReference type="PANTHER" id="PTHR31181:SF67">
    <property type="entry name" value="PROLAMIN-LIKE PROTEIN (DUF1278)"/>
    <property type="match status" value="1"/>
</dbReference>